<proteinExistence type="predicted"/>
<sequence>MNHRTQRLLAQGLLTVVGAMWFLLLSASPAAAGCGGVTYEQRQQPDPPKPANTWIIQDCDQTAPAVAAGLACALGVAATGLYIRHLHKDGAGGVAPAGQAEVQVIGPGEVRLGDVDGDVVIRGGTLVGRVSGTAVMVEGATFVGDAKNLVQIGQRNKAIGNINGKVVQAGSILGRVIAKGRQLWPLD</sequence>
<reference evidence="2 3" key="1">
    <citation type="journal article" date="2019" name="Int. J. Syst. Evol. Microbiol.">
        <title>The Global Catalogue of Microorganisms (GCM) 10K type strain sequencing project: providing services to taxonomists for standard genome sequencing and annotation.</title>
        <authorList>
            <consortium name="The Broad Institute Genomics Platform"/>
            <consortium name="The Broad Institute Genome Sequencing Center for Infectious Disease"/>
            <person name="Wu L."/>
            <person name="Ma J."/>
        </authorList>
    </citation>
    <scope>NUCLEOTIDE SEQUENCE [LARGE SCALE GENOMIC DNA]</scope>
    <source>
        <strain evidence="2 3">JCM 16114</strain>
    </source>
</reference>
<feature type="signal peptide" evidence="1">
    <location>
        <begin position="1"/>
        <end position="32"/>
    </location>
</feature>
<dbReference type="EMBL" id="BAAAQX010000010">
    <property type="protein sequence ID" value="GAA2208988.1"/>
    <property type="molecule type" value="Genomic_DNA"/>
</dbReference>
<dbReference type="Proteomes" id="UP001499843">
    <property type="component" value="Unassembled WGS sequence"/>
</dbReference>
<dbReference type="PROSITE" id="PS51257">
    <property type="entry name" value="PROKAR_LIPOPROTEIN"/>
    <property type="match status" value="1"/>
</dbReference>
<evidence type="ECO:0000256" key="1">
    <source>
        <dbReference type="SAM" id="SignalP"/>
    </source>
</evidence>
<evidence type="ECO:0000313" key="2">
    <source>
        <dbReference type="EMBL" id="GAA2208988.1"/>
    </source>
</evidence>
<dbReference type="RefSeq" id="WP_344477652.1">
    <property type="nucleotide sequence ID" value="NZ_BAAAQX010000010.1"/>
</dbReference>
<name>A0ABN3CHV4_9ACTN</name>
<keyword evidence="1" id="KW-0732">Signal</keyword>
<organism evidence="2 3">
    <name type="scientific">Nonomuraea monospora</name>
    <dbReference type="NCBI Taxonomy" id="568818"/>
    <lineage>
        <taxon>Bacteria</taxon>
        <taxon>Bacillati</taxon>
        <taxon>Actinomycetota</taxon>
        <taxon>Actinomycetes</taxon>
        <taxon>Streptosporangiales</taxon>
        <taxon>Streptosporangiaceae</taxon>
        <taxon>Nonomuraea</taxon>
    </lineage>
</organism>
<evidence type="ECO:0008006" key="4">
    <source>
        <dbReference type="Google" id="ProtNLM"/>
    </source>
</evidence>
<feature type="chain" id="PRO_5047395209" description="Polymer-forming cytoskeletal protein" evidence="1">
    <location>
        <begin position="33"/>
        <end position="187"/>
    </location>
</feature>
<keyword evidence="3" id="KW-1185">Reference proteome</keyword>
<gene>
    <name evidence="2" type="ORF">GCM10009850_044460</name>
</gene>
<protein>
    <recommendedName>
        <fullName evidence="4">Polymer-forming cytoskeletal protein</fullName>
    </recommendedName>
</protein>
<comment type="caution">
    <text evidence="2">The sequence shown here is derived from an EMBL/GenBank/DDBJ whole genome shotgun (WGS) entry which is preliminary data.</text>
</comment>
<evidence type="ECO:0000313" key="3">
    <source>
        <dbReference type="Proteomes" id="UP001499843"/>
    </source>
</evidence>
<accession>A0ABN3CHV4</accession>